<reference evidence="3" key="1">
    <citation type="submission" date="2022-11" db="UniProtKB">
        <authorList>
            <consortium name="WormBaseParasite"/>
        </authorList>
    </citation>
    <scope>IDENTIFICATION</scope>
</reference>
<evidence type="ECO:0000256" key="1">
    <source>
        <dbReference type="SAM" id="MobiDB-lite"/>
    </source>
</evidence>
<dbReference type="GO" id="GO:0003682">
    <property type="term" value="F:chromatin binding"/>
    <property type="evidence" value="ECO:0007669"/>
    <property type="project" value="InterPro"/>
</dbReference>
<dbReference type="AlphaFoldDB" id="A0A915CMG7"/>
<sequence>MEVDDEESSSLSDIDEEAGQDSDYEDFPQARFVNPVAQPDAYVWLGGQQQLVGGASMQNRKLRCLTNDMDTLWWLMREKHIWGGRNDEFGSSQLLHQYNPATNEWSVVKVEACYPRPEMESNHRFSQETYAFDFKTNTWHQVNTQGDPPQHRDFHTACVLDSKMYIFGGRSDEMGQHHSSNDNTVTN</sequence>
<dbReference type="WBParaSite" id="jg10195">
    <property type="protein sequence ID" value="jg10195"/>
    <property type="gene ID" value="jg10195"/>
</dbReference>
<accession>A0A915CMG7</accession>
<dbReference type="Proteomes" id="UP000887574">
    <property type="component" value="Unplaced"/>
</dbReference>
<dbReference type="InterPro" id="IPR015915">
    <property type="entry name" value="Kelch-typ_b-propeller"/>
</dbReference>
<dbReference type="PANTHER" id="PTHR46461:SF1">
    <property type="entry name" value="KELCH DOMAIN-CONTAINING PROTEIN 3"/>
    <property type="match status" value="1"/>
</dbReference>
<name>A0A915CMG7_9BILA</name>
<dbReference type="InterPro" id="IPR052637">
    <property type="entry name" value="KLHDC3-like"/>
</dbReference>
<keyword evidence="2" id="KW-1185">Reference proteome</keyword>
<evidence type="ECO:0000313" key="3">
    <source>
        <dbReference type="WBParaSite" id="jg10195"/>
    </source>
</evidence>
<organism evidence="2 3">
    <name type="scientific">Ditylenchus dipsaci</name>
    <dbReference type="NCBI Taxonomy" id="166011"/>
    <lineage>
        <taxon>Eukaryota</taxon>
        <taxon>Metazoa</taxon>
        <taxon>Ecdysozoa</taxon>
        <taxon>Nematoda</taxon>
        <taxon>Chromadorea</taxon>
        <taxon>Rhabditida</taxon>
        <taxon>Tylenchina</taxon>
        <taxon>Tylenchomorpha</taxon>
        <taxon>Sphaerularioidea</taxon>
        <taxon>Anguinidae</taxon>
        <taxon>Anguininae</taxon>
        <taxon>Ditylenchus</taxon>
    </lineage>
</organism>
<proteinExistence type="predicted"/>
<dbReference type="Pfam" id="PF24681">
    <property type="entry name" value="Kelch_KLHDC2_KLHL20_DRC7"/>
    <property type="match status" value="1"/>
</dbReference>
<dbReference type="SUPFAM" id="SSF117281">
    <property type="entry name" value="Kelch motif"/>
    <property type="match status" value="1"/>
</dbReference>
<dbReference type="Gene3D" id="2.120.10.80">
    <property type="entry name" value="Kelch-type beta propeller"/>
    <property type="match status" value="1"/>
</dbReference>
<evidence type="ECO:0000313" key="2">
    <source>
        <dbReference type="Proteomes" id="UP000887574"/>
    </source>
</evidence>
<dbReference type="PANTHER" id="PTHR46461">
    <property type="entry name" value="KELCH DOMAIN-CONTAINING PROTEIN 3"/>
    <property type="match status" value="1"/>
</dbReference>
<protein>
    <submittedName>
        <fullName evidence="3">Uncharacterized protein</fullName>
    </submittedName>
</protein>
<dbReference type="GO" id="GO:0005737">
    <property type="term" value="C:cytoplasm"/>
    <property type="evidence" value="ECO:0007669"/>
    <property type="project" value="TreeGrafter"/>
</dbReference>
<feature type="region of interest" description="Disordered" evidence="1">
    <location>
        <begin position="1"/>
        <end position="25"/>
    </location>
</feature>